<organism evidence="2 3">
    <name type="scientific">Rotaria magnacalcarata</name>
    <dbReference type="NCBI Taxonomy" id="392030"/>
    <lineage>
        <taxon>Eukaryota</taxon>
        <taxon>Metazoa</taxon>
        <taxon>Spiralia</taxon>
        <taxon>Gnathifera</taxon>
        <taxon>Rotifera</taxon>
        <taxon>Eurotatoria</taxon>
        <taxon>Bdelloidea</taxon>
        <taxon>Philodinida</taxon>
        <taxon>Philodinidae</taxon>
        <taxon>Rotaria</taxon>
    </lineage>
</organism>
<comment type="caution">
    <text evidence="2">The sequence shown here is derived from an EMBL/GenBank/DDBJ whole genome shotgun (WGS) entry which is preliminary data.</text>
</comment>
<protein>
    <submittedName>
        <fullName evidence="2">Uncharacterized protein</fullName>
    </submittedName>
</protein>
<feature type="compositionally biased region" description="Low complexity" evidence="1">
    <location>
        <begin position="129"/>
        <end position="139"/>
    </location>
</feature>
<accession>A0A8S3EW53</accession>
<dbReference type="EMBL" id="CAJOBI010242254">
    <property type="protein sequence ID" value="CAF5087486.1"/>
    <property type="molecule type" value="Genomic_DNA"/>
</dbReference>
<evidence type="ECO:0000256" key="1">
    <source>
        <dbReference type="SAM" id="MobiDB-lite"/>
    </source>
</evidence>
<name>A0A8S3EW53_9BILA</name>
<evidence type="ECO:0000313" key="2">
    <source>
        <dbReference type="EMBL" id="CAF5087486.1"/>
    </source>
</evidence>
<feature type="region of interest" description="Disordered" evidence="1">
    <location>
        <begin position="118"/>
        <end position="139"/>
    </location>
</feature>
<dbReference type="AlphaFoldDB" id="A0A8S3EW53"/>
<evidence type="ECO:0000313" key="3">
    <source>
        <dbReference type="Proteomes" id="UP000676336"/>
    </source>
</evidence>
<proteinExistence type="predicted"/>
<dbReference type="Proteomes" id="UP000676336">
    <property type="component" value="Unassembled WGS sequence"/>
</dbReference>
<reference evidence="2" key="1">
    <citation type="submission" date="2021-02" db="EMBL/GenBank/DDBJ databases">
        <authorList>
            <person name="Nowell W R."/>
        </authorList>
    </citation>
    <scope>NUCLEOTIDE SEQUENCE</scope>
</reference>
<gene>
    <name evidence="2" type="ORF">SMN809_LOCUS61059</name>
</gene>
<sequence>FIDVTRGKTTVDHHSYSVPSSSLDGSVSFETTYLIPSTQNDSSNNKKVRFIIQKQPGTTSTTNSNIIVSSTKLNEMAQRKNLSFVDAVNSKYLDLSTGLFSSLPFVLSSSSFSSSQLLSPDQHRHPHTHFSSSSPPHTTITTTDNKNLLASSVSVNNYPSPVSTDSNATAINTSKTITLKEAIDTNILDAHSAYIVDTLEQR</sequence>
<feature type="non-terminal residue" evidence="2">
    <location>
        <position position="1"/>
    </location>
</feature>